<comment type="similarity">
    <text evidence="1">Belongs to the type-I restriction system S methylase family.</text>
</comment>
<dbReference type="InterPro" id="IPR044946">
    <property type="entry name" value="Restrct_endonuc_typeI_TRD_sf"/>
</dbReference>
<dbReference type="STRING" id="228957.SAMN04488008_102662"/>
<dbReference type="InterPro" id="IPR052021">
    <property type="entry name" value="Type-I_RS_S_subunit"/>
</dbReference>
<dbReference type="GO" id="GO:0003677">
    <property type="term" value="F:DNA binding"/>
    <property type="evidence" value="ECO:0007669"/>
    <property type="project" value="UniProtKB-KW"/>
</dbReference>
<dbReference type="Gene3D" id="1.10.287.1120">
    <property type="entry name" value="Bipartite methylase S protein"/>
    <property type="match status" value="1"/>
</dbReference>
<dbReference type="Proteomes" id="UP000198990">
    <property type="component" value="Unassembled WGS sequence"/>
</dbReference>
<dbReference type="PANTHER" id="PTHR30408">
    <property type="entry name" value="TYPE-1 RESTRICTION ENZYME ECOKI SPECIFICITY PROTEIN"/>
    <property type="match status" value="1"/>
</dbReference>
<dbReference type="Pfam" id="PF01420">
    <property type="entry name" value="Methylase_S"/>
    <property type="match status" value="2"/>
</dbReference>
<keyword evidence="3" id="KW-0238">DNA-binding</keyword>
<name>A0A1H7LX89_9FLAO</name>
<feature type="domain" description="Type I restriction modification DNA specificity" evidence="5">
    <location>
        <begin position="202"/>
        <end position="359"/>
    </location>
</feature>
<dbReference type="RefSeq" id="WP_091621725.1">
    <property type="nucleotide sequence ID" value="NZ_FNZN01000002.1"/>
</dbReference>
<evidence type="ECO:0000259" key="5">
    <source>
        <dbReference type="Pfam" id="PF01420"/>
    </source>
</evidence>
<dbReference type="SUPFAM" id="SSF116734">
    <property type="entry name" value="DNA methylase specificity domain"/>
    <property type="match status" value="2"/>
</dbReference>
<gene>
    <name evidence="6" type="ORF">SAMN04488008_102662</name>
</gene>
<dbReference type="GO" id="GO:0009307">
    <property type="term" value="P:DNA restriction-modification system"/>
    <property type="evidence" value="ECO:0007669"/>
    <property type="project" value="UniProtKB-KW"/>
</dbReference>
<evidence type="ECO:0000256" key="3">
    <source>
        <dbReference type="ARBA" id="ARBA00023125"/>
    </source>
</evidence>
<evidence type="ECO:0000313" key="7">
    <source>
        <dbReference type="Proteomes" id="UP000198990"/>
    </source>
</evidence>
<feature type="compositionally biased region" description="Low complexity" evidence="4">
    <location>
        <begin position="26"/>
        <end position="41"/>
    </location>
</feature>
<feature type="domain" description="Type I restriction modification DNA specificity" evidence="5">
    <location>
        <begin position="2"/>
        <end position="167"/>
    </location>
</feature>
<feature type="region of interest" description="Disordered" evidence="4">
    <location>
        <begin position="21"/>
        <end position="41"/>
    </location>
</feature>
<dbReference type="EMBL" id="FNZN01000002">
    <property type="protein sequence ID" value="SEL03586.1"/>
    <property type="molecule type" value="Genomic_DNA"/>
</dbReference>
<evidence type="ECO:0000256" key="2">
    <source>
        <dbReference type="ARBA" id="ARBA00022747"/>
    </source>
</evidence>
<sequence length="407" mass="45184">MPNNWNTYKLGDIAEIIMGQSPKGSTTNNNGDGLPLLNGPTEFGYSSPTPTQFTIDPKKLSQKGDVLFCVRGSTTGRMNYANQIYAIGRGIGAFRGKNGYSTKYIKCILDYYLERMLTLCTGSTFPNLSRTDLENFPVLVCKPKEAEAISSILSTIDDKIENNLAMNKTLEDMAMALYKYWFVDFGPFQEGKFKDSELGLIPEGWDVKGLLEIVDLLTGGTPKTKIEEYWNGDIKWVSAKDLGNNGNIYATRTERTITPLGISKSAAKLLPEDSTIIVARGSVGKMGMLSEPMAINQSCFGLYPKQDYSPSIIYLLIQSLVERFQQISYGSVFDTITTSSFSSTNIVCPPKTIVNKMNLSIEPMFKKIKANSIENQTLTKLRDTLLPKLISGEVRLKEFEEEITAVL</sequence>
<dbReference type="OrthoDB" id="9816225at2"/>
<dbReference type="CDD" id="cd17496">
    <property type="entry name" value="RMtype1_S_BliBORF2384P-TRD1-CR1_like"/>
    <property type="match status" value="1"/>
</dbReference>
<keyword evidence="2" id="KW-0680">Restriction system</keyword>
<organism evidence="6 7">
    <name type="scientific">Maribacter orientalis</name>
    <dbReference type="NCBI Taxonomy" id="228957"/>
    <lineage>
        <taxon>Bacteria</taxon>
        <taxon>Pseudomonadati</taxon>
        <taxon>Bacteroidota</taxon>
        <taxon>Flavobacteriia</taxon>
        <taxon>Flavobacteriales</taxon>
        <taxon>Flavobacteriaceae</taxon>
        <taxon>Maribacter</taxon>
    </lineage>
</organism>
<accession>A0A1H7LX89</accession>
<dbReference type="PANTHER" id="PTHR30408:SF13">
    <property type="entry name" value="TYPE I RESTRICTION ENZYME HINDI SPECIFICITY SUBUNIT"/>
    <property type="match status" value="1"/>
</dbReference>
<dbReference type="Gene3D" id="3.90.220.20">
    <property type="entry name" value="DNA methylase specificity domains"/>
    <property type="match status" value="2"/>
</dbReference>
<protein>
    <submittedName>
        <fullName evidence="6">Type I restriction enzyme, S subunit</fullName>
    </submittedName>
</protein>
<evidence type="ECO:0000256" key="4">
    <source>
        <dbReference type="SAM" id="MobiDB-lite"/>
    </source>
</evidence>
<proteinExistence type="inferred from homology"/>
<dbReference type="CDD" id="cd17243">
    <property type="entry name" value="RMtype1_S_AchA6I-TRD2-CR2_like"/>
    <property type="match status" value="1"/>
</dbReference>
<dbReference type="InterPro" id="IPR000055">
    <property type="entry name" value="Restrct_endonuc_typeI_TRD"/>
</dbReference>
<dbReference type="AlphaFoldDB" id="A0A1H7LX89"/>
<evidence type="ECO:0000313" key="6">
    <source>
        <dbReference type="EMBL" id="SEL03586.1"/>
    </source>
</evidence>
<reference evidence="7" key="1">
    <citation type="submission" date="2016-10" db="EMBL/GenBank/DDBJ databases">
        <authorList>
            <person name="Varghese N."/>
            <person name="Submissions S."/>
        </authorList>
    </citation>
    <scope>NUCLEOTIDE SEQUENCE [LARGE SCALE GENOMIC DNA]</scope>
    <source>
        <strain evidence="7">DSM 16471</strain>
    </source>
</reference>
<keyword evidence="7" id="KW-1185">Reference proteome</keyword>
<evidence type="ECO:0000256" key="1">
    <source>
        <dbReference type="ARBA" id="ARBA00010923"/>
    </source>
</evidence>